<evidence type="ECO:0000256" key="1">
    <source>
        <dbReference type="SAM" id="MobiDB-lite"/>
    </source>
</evidence>
<dbReference type="Proteomes" id="UP000314294">
    <property type="component" value="Unassembled WGS sequence"/>
</dbReference>
<feature type="compositionally biased region" description="Polar residues" evidence="1">
    <location>
        <begin position="39"/>
        <end position="52"/>
    </location>
</feature>
<comment type="caution">
    <text evidence="2">The sequence shown here is derived from an EMBL/GenBank/DDBJ whole genome shotgun (WGS) entry which is preliminary data.</text>
</comment>
<evidence type="ECO:0000313" key="2">
    <source>
        <dbReference type="EMBL" id="TNN46184.1"/>
    </source>
</evidence>
<reference evidence="2 3" key="1">
    <citation type="submission" date="2019-03" db="EMBL/GenBank/DDBJ databases">
        <title>First draft genome of Liparis tanakae, snailfish: a comprehensive survey of snailfish specific genes.</title>
        <authorList>
            <person name="Kim W."/>
            <person name="Song I."/>
            <person name="Jeong J.-H."/>
            <person name="Kim D."/>
            <person name="Kim S."/>
            <person name="Ryu S."/>
            <person name="Song J.Y."/>
            <person name="Lee S.K."/>
        </authorList>
    </citation>
    <scope>NUCLEOTIDE SEQUENCE [LARGE SCALE GENOMIC DNA]</scope>
    <source>
        <tissue evidence="2">Muscle</tissue>
    </source>
</reference>
<organism evidence="2 3">
    <name type="scientific">Liparis tanakae</name>
    <name type="common">Tanaka's snailfish</name>
    <dbReference type="NCBI Taxonomy" id="230148"/>
    <lineage>
        <taxon>Eukaryota</taxon>
        <taxon>Metazoa</taxon>
        <taxon>Chordata</taxon>
        <taxon>Craniata</taxon>
        <taxon>Vertebrata</taxon>
        <taxon>Euteleostomi</taxon>
        <taxon>Actinopterygii</taxon>
        <taxon>Neopterygii</taxon>
        <taxon>Teleostei</taxon>
        <taxon>Neoteleostei</taxon>
        <taxon>Acanthomorphata</taxon>
        <taxon>Eupercaria</taxon>
        <taxon>Perciformes</taxon>
        <taxon>Cottioidei</taxon>
        <taxon>Cottales</taxon>
        <taxon>Liparidae</taxon>
        <taxon>Liparis</taxon>
    </lineage>
</organism>
<dbReference type="AlphaFoldDB" id="A0A4Z2G052"/>
<accession>A0A4Z2G052</accession>
<dbReference type="EMBL" id="SRLO01000803">
    <property type="protein sequence ID" value="TNN46184.1"/>
    <property type="molecule type" value="Genomic_DNA"/>
</dbReference>
<sequence>MLKRVSLQQKPPSDMESTLRKDYTADESEGGDNAAAITTDGSQRQFSTSVTSGGRIHSPDLPSTEEKQKPRSPGDTFEKTKPAAVHDLRKKPPGATLSRHDHTFPLKAAD</sequence>
<keyword evidence="3" id="KW-1185">Reference proteome</keyword>
<proteinExistence type="predicted"/>
<feature type="region of interest" description="Disordered" evidence="1">
    <location>
        <begin position="1"/>
        <end position="110"/>
    </location>
</feature>
<feature type="compositionally biased region" description="Polar residues" evidence="1">
    <location>
        <begin position="1"/>
        <end position="11"/>
    </location>
</feature>
<gene>
    <name evidence="2" type="ORF">EYF80_043613</name>
</gene>
<feature type="compositionally biased region" description="Basic and acidic residues" evidence="1">
    <location>
        <begin position="76"/>
        <end position="87"/>
    </location>
</feature>
<protein>
    <submittedName>
        <fullName evidence="2">Uncharacterized protein</fullName>
    </submittedName>
</protein>
<evidence type="ECO:0000313" key="3">
    <source>
        <dbReference type="Proteomes" id="UP000314294"/>
    </source>
</evidence>
<name>A0A4Z2G052_9TELE</name>
<feature type="compositionally biased region" description="Basic and acidic residues" evidence="1">
    <location>
        <begin position="98"/>
        <end position="110"/>
    </location>
</feature>